<reference evidence="16 17" key="1">
    <citation type="journal article" date="2013" name="Chin. Sci. Bull.">
        <title>Genome survey uncovers the secrets of sex and lifestyle in caterpillar fungus.</title>
        <authorList>
            <person name="Hu X."/>
            <person name="Zhang Y."/>
            <person name="Xiao G."/>
            <person name="Zheng P."/>
            <person name="Xia Y."/>
            <person name="Zhang X."/>
            <person name="St Leger R.J."/>
            <person name="Liu X."/>
            <person name="Wang C."/>
        </authorList>
    </citation>
    <scope>NUCLEOTIDE SEQUENCE [LARGE SCALE GENOMIC DNA]</scope>
    <source>
        <strain evidence="17">Co18 / CGMCC 3.14243</strain>
        <tissue evidence="16">Fruit-body</tissue>
    </source>
</reference>
<gene>
    <name evidence="16" type="ORF">OCS_03823</name>
</gene>
<comment type="cofactor">
    <cofactor evidence="1 14">
        <name>pyridoxal 5'-phosphate</name>
        <dbReference type="ChEBI" id="CHEBI:597326"/>
    </cofactor>
</comment>
<proteinExistence type="inferred from homology"/>
<evidence type="ECO:0000256" key="4">
    <source>
        <dbReference type="ARBA" id="ARBA00022605"/>
    </source>
</evidence>
<evidence type="ECO:0000256" key="13">
    <source>
        <dbReference type="PIRSR" id="PIRSR001434-2"/>
    </source>
</evidence>
<evidence type="ECO:0000256" key="9">
    <source>
        <dbReference type="ARBA" id="ARBA00047213"/>
    </source>
</evidence>
<dbReference type="EC" id="4.4.1.13" evidence="3"/>
<dbReference type="PANTHER" id="PTHR11808:SF50">
    <property type="entry name" value="CYSTATHIONINE BETA-LYASE"/>
    <property type="match status" value="1"/>
</dbReference>
<dbReference type="PIRSF" id="PIRSF001434">
    <property type="entry name" value="CGS"/>
    <property type="match status" value="1"/>
</dbReference>
<dbReference type="SUPFAM" id="SSF53383">
    <property type="entry name" value="PLP-dependent transferases"/>
    <property type="match status" value="2"/>
</dbReference>
<dbReference type="FunFam" id="3.90.1150.10:FF:000013">
    <property type="entry name" value="Cystathionine beta-lyase"/>
    <property type="match status" value="1"/>
</dbReference>
<evidence type="ECO:0000256" key="8">
    <source>
        <dbReference type="ARBA" id="ARBA00046315"/>
    </source>
</evidence>
<evidence type="ECO:0000256" key="6">
    <source>
        <dbReference type="ARBA" id="ARBA00023167"/>
    </source>
</evidence>
<dbReference type="Pfam" id="PF01053">
    <property type="entry name" value="Cys_Met_Meta_PP"/>
    <property type="match status" value="1"/>
</dbReference>
<dbReference type="GO" id="GO:0047804">
    <property type="term" value="F:cysteine-S-conjugate beta-lyase activity"/>
    <property type="evidence" value="ECO:0007669"/>
    <property type="project" value="UniProtKB-EC"/>
</dbReference>
<evidence type="ECO:0000313" key="16">
    <source>
        <dbReference type="EMBL" id="EQL00464.1"/>
    </source>
</evidence>
<dbReference type="CDD" id="cd00614">
    <property type="entry name" value="CGS_like"/>
    <property type="match status" value="1"/>
</dbReference>
<keyword evidence="7 16" id="KW-0456">Lyase</keyword>
<dbReference type="PANTHER" id="PTHR11808">
    <property type="entry name" value="TRANS-SULFURATION ENZYME FAMILY MEMBER"/>
    <property type="match status" value="1"/>
</dbReference>
<evidence type="ECO:0000256" key="5">
    <source>
        <dbReference type="ARBA" id="ARBA00022898"/>
    </source>
</evidence>
<evidence type="ECO:0000313" key="17">
    <source>
        <dbReference type="Proteomes" id="UP000019374"/>
    </source>
</evidence>
<keyword evidence="6" id="KW-0486">Methionine biosynthesis</keyword>
<evidence type="ECO:0000256" key="1">
    <source>
        <dbReference type="ARBA" id="ARBA00001933"/>
    </source>
</evidence>
<dbReference type="FunFam" id="3.40.640.10:FF:000009">
    <property type="entry name" value="Cystathionine gamma-synthase homolog"/>
    <property type="match status" value="1"/>
</dbReference>
<evidence type="ECO:0000256" key="12">
    <source>
        <dbReference type="ARBA" id="ARBA00072331"/>
    </source>
</evidence>
<feature type="modified residue" description="N6-(pyridoxal phosphate)lysine" evidence="13">
    <location>
        <position position="243"/>
    </location>
</feature>
<dbReference type="EMBL" id="KE652805">
    <property type="protein sequence ID" value="EQL00464.1"/>
    <property type="molecule type" value="Genomic_DNA"/>
</dbReference>
<dbReference type="OrthoDB" id="2545919at2759"/>
<dbReference type="Proteomes" id="UP000019374">
    <property type="component" value="Unassembled WGS sequence"/>
</dbReference>
<protein>
    <recommendedName>
        <fullName evidence="12">Cystathionine beta-lyase</fullName>
        <ecNumber evidence="3">4.4.1.13</ecNumber>
    </recommendedName>
    <alternativeName>
        <fullName evidence="9">Cysteine-S-conjugate beta-lyase</fullName>
    </alternativeName>
</protein>
<dbReference type="HOGENOM" id="CLU_018986_2_1_1"/>
<dbReference type="InterPro" id="IPR015421">
    <property type="entry name" value="PyrdxlP-dep_Trfase_major"/>
</dbReference>
<dbReference type="InterPro" id="IPR054542">
    <property type="entry name" value="Cys_met_metab_PP"/>
</dbReference>
<dbReference type="PROSITE" id="PS00868">
    <property type="entry name" value="CYS_MET_METAB_PP"/>
    <property type="match status" value="1"/>
</dbReference>
<dbReference type="GO" id="GO:0019346">
    <property type="term" value="P:transsulfuration"/>
    <property type="evidence" value="ECO:0007669"/>
    <property type="project" value="InterPro"/>
</dbReference>
<evidence type="ECO:0000256" key="10">
    <source>
        <dbReference type="ARBA" id="ARBA00047517"/>
    </source>
</evidence>
<comment type="similarity">
    <text evidence="2 14">Belongs to the trans-sulfuration enzymes family.</text>
</comment>
<dbReference type="GO" id="GO:0009086">
    <property type="term" value="P:methionine biosynthetic process"/>
    <property type="evidence" value="ECO:0007669"/>
    <property type="project" value="UniProtKB-KW"/>
</dbReference>
<feature type="compositionally biased region" description="Low complexity" evidence="15">
    <location>
        <begin position="1"/>
        <end position="18"/>
    </location>
</feature>
<keyword evidence="4" id="KW-0028">Amino-acid biosynthesis</keyword>
<dbReference type="eggNOG" id="KOG0053">
    <property type="taxonomic scope" value="Eukaryota"/>
</dbReference>
<dbReference type="AlphaFoldDB" id="T5ACZ3"/>
<sequence length="477" mass="51402">MAASFSSNGATSASSGGANPLKRRVDPDGHQLPPSPAPSSPRNGRRRYALATELVYTEATDQYGASSIPIYQSATFKQTTASGGQQEYDYTRSGNPTRTHLERHIAKIMNANRALAVSSGMGALDVISRLLRPGDEVVTGDDLYGGTHRLLTYMATNQGITVHHVDTTSTNAVSQCLSSKTAMVLLETPTNPLIKIVDLLSIARMAHEVNPRALVVVDNTMLSPWLCNPLDLGADIAYESGTKYLSGHHDIMAGVIACNDAAIGNKLFFTINSTGWGVSPNDSFLLMRGVKTLSIRMEKQQANAQAIADFLEGVKTLGIRMEKQQANAQAIADFLESRGFRVRYPGLKSHPQYDLHWSMARGAGAVLSFETGDPTVSERIVEAARLWSISVSFGCVNSLISMPCQMSHASIDAKTRRERQMPEDIIRLCVGIEDANDLIEDLSRALVQAGAVTMTLDGFHAKGVAKGLGGTTLDVQH</sequence>
<evidence type="ECO:0000256" key="15">
    <source>
        <dbReference type="SAM" id="MobiDB-lite"/>
    </source>
</evidence>
<dbReference type="Gene3D" id="3.90.1150.10">
    <property type="entry name" value="Aspartate Aminotransferase, domain 1"/>
    <property type="match status" value="1"/>
</dbReference>
<evidence type="ECO:0000256" key="3">
    <source>
        <dbReference type="ARBA" id="ARBA00012224"/>
    </source>
</evidence>
<evidence type="ECO:0000256" key="7">
    <source>
        <dbReference type="ARBA" id="ARBA00023239"/>
    </source>
</evidence>
<evidence type="ECO:0000256" key="11">
    <source>
        <dbReference type="ARBA" id="ARBA00047625"/>
    </source>
</evidence>
<dbReference type="InterPro" id="IPR015424">
    <property type="entry name" value="PyrdxlP-dep_Trfase"/>
</dbReference>
<organism evidence="16 17">
    <name type="scientific">Ophiocordyceps sinensis (strain Co18 / CGMCC 3.14243)</name>
    <name type="common">Yarsagumba caterpillar fungus</name>
    <name type="synonym">Hirsutella sinensis</name>
    <dbReference type="NCBI Taxonomy" id="911162"/>
    <lineage>
        <taxon>Eukaryota</taxon>
        <taxon>Fungi</taxon>
        <taxon>Dikarya</taxon>
        <taxon>Ascomycota</taxon>
        <taxon>Pezizomycotina</taxon>
        <taxon>Sordariomycetes</taxon>
        <taxon>Hypocreomycetidae</taxon>
        <taxon>Hypocreales</taxon>
        <taxon>Ophiocordycipitaceae</taxon>
        <taxon>Ophiocordyceps</taxon>
    </lineage>
</organism>
<comment type="catalytic activity">
    <reaction evidence="10">
        <text>L,L-cystathionine + H2O = L-homocysteine + pyruvate + NH4(+)</text>
        <dbReference type="Rhea" id="RHEA:13965"/>
        <dbReference type="ChEBI" id="CHEBI:15361"/>
        <dbReference type="ChEBI" id="CHEBI:15377"/>
        <dbReference type="ChEBI" id="CHEBI:28938"/>
        <dbReference type="ChEBI" id="CHEBI:58161"/>
        <dbReference type="ChEBI" id="CHEBI:58199"/>
    </reaction>
</comment>
<comment type="pathway">
    <text evidence="8">Amino-acid biosynthesis; L-methionine biosynthesis via de novo pathway; L-homocysteine from L-cystathionine: step 1/1.</text>
</comment>
<name>T5ACZ3_OPHSC</name>
<accession>T5ACZ3</accession>
<keyword evidence="5 13" id="KW-0663">Pyridoxal phosphate</keyword>
<dbReference type="InterPro" id="IPR015422">
    <property type="entry name" value="PyrdxlP-dep_Trfase_small"/>
</dbReference>
<dbReference type="GO" id="GO:0005737">
    <property type="term" value="C:cytoplasm"/>
    <property type="evidence" value="ECO:0007669"/>
    <property type="project" value="TreeGrafter"/>
</dbReference>
<comment type="catalytic activity">
    <reaction evidence="11">
        <text>an S-substituted L-cysteine + H2O = a thiol + pyruvate + NH4(+)</text>
        <dbReference type="Rhea" id="RHEA:18121"/>
        <dbReference type="ChEBI" id="CHEBI:15361"/>
        <dbReference type="ChEBI" id="CHEBI:15377"/>
        <dbReference type="ChEBI" id="CHEBI:28938"/>
        <dbReference type="ChEBI" id="CHEBI:29256"/>
        <dbReference type="ChEBI" id="CHEBI:58717"/>
        <dbReference type="EC" id="4.4.1.13"/>
    </reaction>
</comment>
<feature type="region of interest" description="Disordered" evidence="15">
    <location>
        <begin position="1"/>
        <end position="45"/>
    </location>
</feature>
<evidence type="ECO:0000256" key="2">
    <source>
        <dbReference type="ARBA" id="ARBA00009077"/>
    </source>
</evidence>
<evidence type="ECO:0000256" key="14">
    <source>
        <dbReference type="RuleBase" id="RU362118"/>
    </source>
</evidence>
<dbReference type="InterPro" id="IPR000277">
    <property type="entry name" value="Cys/Met-Metab_PyrdxlP-dep_enz"/>
</dbReference>
<dbReference type="Gene3D" id="3.40.640.10">
    <property type="entry name" value="Type I PLP-dependent aspartate aminotransferase-like (Major domain)"/>
    <property type="match status" value="1"/>
</dbReference>
<dbReference type="GO" id="GO:0030170">
    <property type="term" value="F:pyridoxal phosphate binding"/>
    <property type="evidence" value="ECO:0007669"/>
    <property type="project" value="InterPro"/>
</dbReference>